<evidence type="ECO:0000256" key="1">
    <source>
        <dbReference type="SAM" id="SignalP"/>
    </source>
</evidence>
<gene>
    <name evidence="2" type="ORF">TRFO_30649</name>
</gene>
<keyword evidence="3" id="KW-1185">Reference proteome</keyword>
<accession>A0A1J4JXI6</accession>
<feature type="signal peptide" evidence="1">
    <location>
        <begin position="1"/>
        <end position="20"/>
    </location>
</feature>
<dbReference type="VEuPathDB" id="TrichDB:TRFO_30649"/>
<comment type="caution">
    <text evidence="2">The sequence shown here is derived from an EMBL/GenBank/DDBJ whole genome shotgun (WGS) entry which is preliminary data.</text>
</comment>
<organism evidence="2 3">
    <name type="scientific">Tritrichomonas foetus</name>
    <dbReference type="NCBI Taxonomy" id="1144522"/>
    <lineage>
        <taxon>Eukaryota</taxon>
        <taxon>Metamonada</taxon>
        <taxon>Parabasalia</taxon>
        <taxon>Tritrichomonadida</taxon>
        <taxon>Tritrichomonadidae</taxon>
        <taxon>Tritrichomonas</taxon>
    </lineage>
</organism>
<keyword evidence="1" id="KW-0732">Signal</keyword>
<evidence type="ECO:0000313" key="3">
    <source>
        <dbReference type="Proteomes" id="UP000179807"/>
    </source>
</evidence>
<dbReference type="OrthoDB" id="5953244at2759"/>
<dbReference type="RefSeq" id="XP_068355382.1">
    <property type="nucleotide sequence ID" value="XM_068507482.1"/>
</dbReference>
<evidence type="ECO:0000313" key="2">
    <source>
        <dbReference type="EMBL" id="OHT02246.1"/>
    </source>
</evidence>
<dbReference type="Proteomes" id="UP000179807">
    <property type="component" value="Unassembled WGS sequence"/>
</dbReference>
<name>A0A1J4JXI6_9EUKA</name>
<reference evidence="2" key="1">
    <citation type="submission" date="2016-10" db="EMBL/GenBank/DDBJ databases">
        <authorList>
            <person name="Benchimol M."/>
            <person name="Almeida L.G."/>
            <person name="Vasconcelos A.T."/>
            <person name="Perreira-Neves A."/>
            <person name="Rosa I.A."/>
            <person name="Tasca T."/>
            <person name="Bogo M.R."/>
            <person name="de Souza W."/>
        </authorList>
    </citation>
    <scope>NUCLEOTIDE SEQUENCE [LARGE SCALE GENOMIC DNA]</scope>
    <source>
        <strain evidence="2">K</strain>
    </source>
</reference>
<dbReference type="EMBL" id="MLAK01000874">
    <property type="protein sequence ID" value="OHT02246.1"/>
    <property type="molecule type" value="Genomic_DNA"/>
</dbReference>
<dbReference type="AlphaFoldDB" id="A0A1J4JXI6"/>
<proteinExistence type="predicted"/>
<feature type="chain" id="PRO_5012227371" evidence="1">
    <location>
        <begin position="21"/>
        <end position="357"/>
    </location>
</feature>
<sequence>MMSILICYLIFSIRFYLCFSSSENQRKMLSVISSGDIFSDIVSKFLTFRLRYRLKEKQQWKNDICLVIRSYKGDFDILNNTFLSTKLFWSEYIGEKSIIFDEGEEYLNQSFQGSGWRFFTETMEYPLNKSQGYLVKQWSNYYPEKYCHHSTYAAISDSDAIFSTYVTPSLLFNETGFPLVQLSKNFQKNLWNDDLKILKVLSKFNGMIRLPFLIKIDHLIECRNYICSIHNSSLAHILAKYPHCSQMCIFATFLYHFHKNDYHFVFNEEDEPIMQYGIHLPYSTMKARKHTPGFHDKSKILMMNGICTIPNFEHLQCRSRKNISYPYYWKYDALVWQHHETYGAFKNYIAHLNTIFN</sequence>
<dbReference type="GeneID" id="94842186"/>
<protein>
    <submittedName>
        <fullName evidence="2">Uncharacterized protein</fullName>
    </submittedName>
</protein>